<reference evidence="3 4" key="1">
    <citation type="submission" date="2020-04" db="EMBL/GenBank/DDBJ databases">
        <authorList>
            <person name="Laetsch R D."/>
            <person name="Stevens L."/>
            <person name="Kumar S."/>
            <person name="Blaxter L. M."/>
        </authorList>
    </citation>
    <scope>NUCLEOTIDE SEQUENCE [LARGE SCALE GENOMIC DNA]</scope>
</reference>
<comment type="caution">
    <text evidence="3">The sequence shown here is derived from an EMBL/GenBank/DDBJ whole genome shotgun (WGS) entry which is preliminary data.</text>
</comment>
<name>A0A8S1EHY2_9PELO</name>
<dbReference type="OrthoDB" id="5862455at2759"/>
<feature type="compositionally biased region" description="Pro residues" evidence="1">
    <location>
        <begin position="135"/>
        <end position="148"/>
    </location>
</feature>
<feature type="signal peptide" evidence="2">
    <location>
        <begin position="1"/>
        <end position="16"/>
    </location>
</feature>
<dbReference type="EMBL" id="CADEPM010000002">
    <property type="protein sequence ID" value="CAB3399353.1"/>
    <property type="molecule type" value="Genomic_DNA"/>
</dbReference>
<dbReference type="Proteomes" id="UP000494206">
    <property type="component" value="Unassembled WGS sequence"/>
</dbReference>
<feature type="region of interest" description="Disordered" evidence="1">
    <location>
        <begin position="129"/>
        <end position="158"/>
    </location>
</feature>
<feature type="chain" id="PRO_5035717423" description="WAP domain-containing protein" evidence="2">
    <location>
        <begin position="17"/>
        <end position="203"/>
    </location>
</feature>
<accession>A0A8S1EHY2</accession>
<evidence type="ECO:0000313" key="3">
    <source>
        <dbReference type="EMBL" id="CAB3399353.1"/>
    </source>
</evidence>
<gene>
    <name evidence="3" type="ORF">CBOVIS_LOCUS2488</name>
</gene>
<evidence type="ECO:0008006" key="5">
    <source>
        <dbReference type="Google" id="ProtNLM"/>
    </source>
</evidence>
<protein>
    <recommendedName>
        <fullName evidence="5">WAP domain-containing protein</fullName>
    </recommendedName>
</protein>
<organism evidence="3 4">
    <name type="scientific">Caenorhabditis bovis</name>
    <dbReference type="NCBI Taxonomy" id="2654633"/>
    <lineage>
        <taxon>Eukaryota</taxon>
        <taxon>Metazoa</taxon>
        <taxon>Ecdysozoa</taxon>
        <taxon>Nematoda</taxon>
        <taxon>Chromadorea</taxon>
        <taxon>Rhabditida</taxon>
        <taxon>Rhabditina</taxon>
        <taxon>Rhabditomorpha</taxon>
        <taxon>Rhabditoidea</taxon>
        <taxon>Rhabditidae</taxon>
        <taxon>Peloderinae</taxon>
        <taxon>Caenorhabditis</taxon>
    </lineage>
</organism>
<dbReference type="AlphaFoldDB" id="A0A8S1EHY2"/>
<sequence length="203" mass="21401">MIVFAYYFLLISFVLAQVPLYLRTPAIPTYAVPQGQLQCAEQCMPSCLPTCLLARQEPVEIAPPVPEVAASPSPLVISSSVVTGPLVPSIYQPYGPPLYYPIAANVPVQCVASCMPTCAPSCVAPAQAPQEDELPTPPPEELPTPPPETTTDVAPSTEPTTIPCKCLIKITITTGTQTTSKCGPNSCTCPSGYTLCGSNCCKR</sequence>
<keyword evidence="2" id="KW-0732">Signal</keyword>
<evidence type="ECO:0000313" key="4">
    <source>
        <dbReference type="Proteomes" id="UP000494206"/>
    </source>
</evidence>
<evidence type="ECO:0000256" key="2">
    <source>
        <dbReference type="SAM" id="SignalP"/>
    </source>
</evidence>
<proteinExistence type="predicted"/>
<keyword evidence="4" id="KW-1185">Reference proteome</keyword>
<evidence type="ECO:0000256" key="1">
    <source>
        <dbReference type="SAM" id="MobiDB-lite"/>
    </source>
</evidence>